<dbReference type="SUPFAM" id="SSF50978">
    <property type="entry name" value="WD40 repeat-like"/>
    <property type="match status" value="1"/>
</dbReference>
<proteinExistence type="predicted"/>
<keyword evidence="1" id="KW-0853">WD repeat</keyword>
<name>A0AAD4CQ71_ASPNN</name>
<dbReference type="InterPro" id="IPR051859">
    <property type="entry name" value="DCAF"/>
</dbReference>
<dbReference type="EMBL" id="VCAU01000032">
    <property type="protein sequence ID" value="KAF9889788.1"/>
    <property type="molecule type" value="Genomic_DNA"/>
</dbReference>
<feature type="region of interest" description="Disordered" evidence="2">
    <location>
        <begin position="448"/>
        <end position="477"/>
    </location>
</feature>
<protein>
    <recommendedName>
        <fullName evidence="3">C2H2-type domain-containing protein</fullName>
    </recommendedName>
</protein>
<dbReference type="Gene3D" id="2.130.10.10">
    <property type="entry name" value="YVTN repeat-like/Quinoprotein amine dehydrogenase"/>
    <property type="match status" value="1"/>
</dbReference>
<dbReference type="PANTHER" id="PTHR19847:SF7">
    <property type="entry name" value="DDB1- AND CUL4-ASSOCIATED FACTOR 11"/>
    <property type="match status" value="1"/>
</dbReference>
<feature type="compositionally biased region" description="Polar residues" evidence="2">
    <location>
        <begin position="1553"/>
        <end position="1563"/>
    </location>
</feature>
<feature type="region of interest" description="Disordered" evidence="2">
    <location>
        <begin position="835"/>
        <end position="886"/>
    </location>
</feature>
<feature type="compositionally biased region" description="Acidic residues" evidence="2">
    <location>
        <begin position="862"/>
        <end position="884"/>
    </location>
</feature>
<feature type="region of interest" description="Disordered" evidence="2">
    <location>
        <begin position="1514"/>
        <end position="1619"/>
    </location>
</feature>
<reference evidence="4" key="2">
    <citation type="submission" date="2020-02" db="EMBL/GenBank/DDBJ databases">
        <authorList>
            <person name="Gilchrist C.L.M."/>
            <person name="Chooi Y.-H."/>
        </authorList>
    </citation>
    <scope>NUCLEOTIDE SEQUENCE</scope>
    <source>
        <strain evidence="4">MST-FP2251</strain>
    </source>
</reference>
<evidence type="ECO:0000313" key="5">
    <source>
        <dbReference type="Proteomes" id="UP001194746"/>
    </source>
</evidence>
<feature type="repeat" description="WD" evidence="1">
    <location>
        <begin position="1221"/>
        <end position="1255"/>
    </location>
</feature>
<dbReference type="InterPro" id="IPR013087">
    <property type="entry name" value="Znf_C2H2_type"/>
</dbReference>
<comment type="caution">
    <text evidence="4">The sequence shown here is derived from an EMBL/GenBank/DDBJ whole genome shotgun (WGS) entry which is preliminary data.</text>
</comment>
<evidence type="ECO:0000313" key="4">
    <source>
        <dbReference type="EMBL" id="KAF9889788.1"/>
    </source>
</evidence>
<dbReference type="Gene3D" id="3.30.70.330">
    <property type="match status" value="1"/>
</dbReference>
<dbReference type="GO" id="GO:0080008">
    <property type="term" value="C:Cul4-RING E3 ubiquitin ligase complex"/>
    <property type="evidence" value="ECO:0007669"/>
    <property type="project" value="TreeGrafter"/>
</dbReference>
<feature type="repeat" description="WD" evidence="1">
    <location>
        <begin position="1268"/>
        <end position="1309"/>
    </location>
</feature>
<dbReference type="InterPro" id="IPR015943">
    <property type="entry name" value="WD40/YVTN_repeat-like_dom_sf"/>
</dbReference>
<accession>A0AAD4CQ71</accession>
<dbReference type="GO" id="GO:0043161">
    <property type="term" value="P:proteasome-mediated ubiquitin-dependent protein catabolic process"/>
    <property type="evidence" value="ECO:0007669"/>
    <property type="project" value="TreeGrafter"/>
</dbReference>
<feature type="region of interest" description="Disordered" evidence="2">
    <location>
        <begin position="43"/>
        <end position="92"/>
    </location>
</feature>
<dbReference type="PROSITE" id="PS50082">
    <property type="entry name" value="WD_REPEATS_2"/>
    <property type="match status" value="3"/>
</dbReference>
<feature type="region of interest" description="Disordered" evidence="2">
    <location>
        <begin position="303"/>
        <end position="344"/>
    </location>
</feature>
<evidence type="ECO:0000259" key="3">
    <source>
        <dbReference type="SMART" id="SM00355"/>
    </source>
</evidence>
<dbReference type="PANTHER" id="PTHR19847">
    <property type="entry name" value="DDB1- AND CUL4-ASSOCIATED FACTOR 11"/>
    <property type="match status" value="1"/>
</dbReference>
<gene>
    <name evidence="4" type="ORF">FE257_006878</name>
</gene>
<dbReference type="Pfam" id="PF00400">
    <property type="entry name" value="WD40"/>
    <property type="match status" value="3"/>
</dbReference>
<organism evidence="4 5">
    <name type="scientific">Aspergillus nanangensis</name>
    <dbReference type="NCBI Taxonomy" id="2582783"/>
    <lineage>
        <taxon>Eukaryota</taxon>
        <taxon>Fungi</taxon>
        <taxon>Dikarya</taxon>
        <taxon>Ascomycota</taxon>
        <taxon>Pezizomycotina</taxon>
        <taxon>Eurotiomycetes</taxon>
        <taxon>Eurotiomycetidae</taxon>
        <taxon>Eurotiales</taxon>
        <taxon>Aspergillaceae</taxon>
        <taxon>Aspergillus</taxon>
        <taxon>Aspergillus subgen. Circumdati</taxon>
    </lineage>
</organism>
<evidence type="ECO:0000256" key="1">
    <source>
        <dbReference type="PROSITE-ProRule" id="PRU00221"/>
    </source>
</evidence>
<dbReference type="SMART" id="SM00320">
    <property type="entry name" value="WD40"/>
    <property type="match status" value="5"/>
</dbReference>
<feature type="compositionally biased region" description="Basic and acidic residues" evidence="2">
    <location>
        <begin position="1604"/>
        <end position="1614"/>
    </location>
</feature>
<dbReference type="SUPFAM" id="SSF54928">
    <property type="entry name" value="RNA-binding domain, RBD"/>
    <property type="match status" value="1"/>
</dbReference>
<feature type="region of interest" description="Disordered" evidence="2">
    <location>
        <begin position="1883"/>
        <end position="1914"/>
    </location>
</feature>
<reference evidence="4" key="1">
    <citation type="journal article" date="2019" name="Beilstein J. Org. Chem.">
        <title>Nanangenines: drimane sesquiterpenoids as the dominant metabolite cohort of a novel Australian fungus, Aspergillus nanangensis.</title>
        <authorList>
            <person name="Lacey H.J."/>
            <person name="Gilchrist C.L.M."/>
            <person name="Crombie A."/>
            <person name="Kalaitzis J.A."/>
            <person name="Vuong D."/>
            <person name="Rutledge P.J."/>
            <person name="Turner P."/>
            <person name="Pitt J.I."/>
            <person name="Lacey E."/>
            <person name="Chooi Y.H."/>
            <person name="Piggott A.M."/>
        </authorList>
    </citation>
    <scope>NUCLEOTIDE SEQUENCE</scope>
    <source>
        <strain evidence="4">MST-FP2251</strain>
    </source>
</reference>
<feature type="domain" description="C2H2-type" evidence="3">
    <location>
        <begin position="229"/>
        <end position="253"/>
    </location>
</feature>
<feature type="compositionally biased region" description="Polar residues" evidence="2">
    <location>
        <begin position="1892"/>
        <end position="1902"/>
    </location>
</feature>
<dbReference type="InterPro" id="IPR012677">
    <property type="entry name" value="Nucleotide-bd_a/b_plait_sf"/>
</dbReference>
<feature type="compositionally biased region" description="Polar residues" evidence="2">
    <location>
        <begin position="43"/>
        <end position="54"/>
    </location>
</feature>
<dbReference type="PROSITE" id="PS50294">
    <property type="entry name" value="WD_REPEATS_REGION"/>
    <property type="match status" value="2"/>
</dbReference>
<feature type="domain" description="C2H2-type" evidence="3">
    <location>
        <begin position="198"/>
        <end position="223"/>
    </location>
</feature>
<evidence type="ECO:0000256" key="2">
    <source>
        <dbReference type="SAM" id="MobiDB-lite"/>
    </source>
</evidence>
<sequence>MSQQMNPDGMEQLNRYLQPEYQQIPHVRSYSGPHLSQHLTIPTQLPVTSPNPYAQQFPPSPNSATSAASSFGDIPAQDFLGRPAGTEIPPNKSLSPFMYNGIPDDLMGQAPVTAQYATQSNAVSYGEQEQFMSFVRGLENMVADYTNRLDSLQLASMQQVLTEAYTRMNASFQRKLGTGPHGSPVGDDNIAGANGDTYQCFICREGKTFRTRGSFRRHIIEFHQAPEIYYCPYTPCEWTSKRRDKVHNHLPKHGPTYNRDKDYINSLARRMNGPFTCELCGIIQNTWERYFDCVMRHCRLQDPGESNHGGGGDDDDDSGNDDGGHDSWGNPDGQQFMDYSFGGQGTQYLPPGDGGFNAGGNYQGPGHGYYNYNANRSPSDSPVDNTDTVSLVSEIDPSDISHCSSSACDNMTVPSSVASFPRDHTRTLTDFSAKPVSILSRALQALDINRDSGSGTRSTQTTREPGQAPTPDVDDVPRQCKSCNHDLKHCNKCRVQDKPYPKCHICSGKVWQQKPTRSAQRLRIEIPSHGREISARHLSLALQQLDRLSQEVSPGASTAIMPKYDGLGCVEVPSIKDQNDSCRLSLFPKGCTGDMRTYSGVCKINNVSGPTKNNNLSNLNSEQTIPSFHLIEGDVTVMFPIPQGVVARNLNRTAMLADGIAQSSFPYFEPGSITVVPNTENLIPNAGIQQASYIVQQMQGQSNSQLLQDMASSAARLASKKRPSRLRKKLQVVIEMLALHASVVNSSPTAEKQALVCTASSNTDIVNRSRLDSQFLFQEVCGTIISFLNAGMAEAFRSSDHTISKGDDDDDNELRWMITLILHFLMIHLIMSPSSSPPLATGDRPPSRGESPTLWHPAREWLEEDEDENDMDFEPETEFDDDGDDLHFPYHGEELLDVYDEDDLPFDEDDFHAAGFGIPAGNIHIELAMDEPGPETNGGAHGDGHGRAASRLLNLLASNGLRHILHSNAWRGNFVEEDDNDDDEFGFFRYRSRARRSGNHSPPKVPSEEGTKLMSSGDFGSNQYYVDKLKKRKRTLATRLMWRELGLDVSGAPKRDVQAVTQGVIPGSPADKIIHYDSRCYSGQFSDDGNFFFCCAQDFKVRMYDTSNPYEWKYYKTVNYPFGQWTITDATLSPDNRFLAYSSIRNLVCLAPTDPSDTSDASILDLSSVSGGRGGRGLYGNSHFGVWSLRFSGDGREIVAGTSDQSVVVYDLETRQSVLRLQNHEDDVNAVCFGDKSSPHILYSGSDDTTLRVWDRRSMGDGREAGVFMGHTEGLTYVDSKGDGRYVLSNGKDQTMKLWDLRKMMTTARFDTIDVNRYTTGFDYRFEKYPEDYYEPHPHDCSVVTFRGGHRILKTLIRCHFSPPGSTNSRYVYTGSEDGKVYVYNLDATLAGTIDVGKATEDTRPQDSDVYTSAYELRTRSGEMMWRTCVRDASWHPNAPVMAATSWNGWGLSTGTCTVHSWNASAAQDEGSPPIGTSYDSRLNYSREFNDFKEGIRMLRSRPVRSTMATEDDNFDIDIYGDGSGYNGNDQGDYKPEDDMKHEDTELILDAPDQQNSGAGSTETESKQDNAEGPGANGEHVTHSDTNPQQQPPHEIPAPTQGVKRKEHDDRPSDPDATPALLISDLFWWTTDDDIRGWVHQAGCENELKDVTFSEHKVNGKSKGQAFLEFTSLQATTATKHKIESFGVGGQAGRKHTVIYTSPQPNPFRTLPKDAPMRKDNQARSMSGGFNSPNQNMNFGMNNMGGGSGGSGSGGGGFRGGRGGYNNRGGMNNNMGGFNNRNFQNPMGGFQNPMGGGFPANPMGGGMQNYGFNNRGGMMGGMRGGPGGMRGRGGGGMGGPNMMGMPMNPMGGMGMNPMGGGMNPMMGGMGGNMGMQGKGGFQGPNPGFNQGFFPNQGVNDGSWNPHGAKRSRQE</sequence>
<feature type="compositionally biased region" description="Basic and acidic residues" evidence="2">
    <location>
        <begin position="1532"/>
        <end position="1545"/>
    </location>
</feature>
<dbReference type="SMART" id="SM00355">
    <property type="entry name" value="ZnF_C2H2"/>
    <property type="match status" value="2"/>
</dbReference>
<dbReference type="FunFam" id="2.130.10.10:FF:000557">
    <property type="entry name" value="WD repeat protein"/>
    <property type="match status" value="1"/>
</dbReference>
<feature type="repeat" description="WD" evidence="1">
    <location>
        <begin position="1186"/>
        <end position="1220"/>
    </location>
</feature>
<feature type="compositionally biased region" description="Low complexity" evidence="2">
    <location>
        <begin position="452"/>
        <end position="463"/>
    </location>
</feature>
<keyword evidence="5" id="KW-1185">Reference proteome</keyword>
<dbReference type="Proteomes" id="UP001194746">
    <property type="component" value="Unassembled WGS sequence"/>
</dbReference>
<dbReference type="InterPro" id="IPR035979">
    <property type="entry name" value="RBD_domain_sf"/>
</dbReference>
<dbReference type="GO" id="GO:0003676">
    <property type="term" value="F:nucleic acid binding"/>
    <property type="evidence" value="ECO:0007669"/>
    <property type="project" value="InterPro"/>
</dbReference>
<dbReference type="InterPro" id="IPR001680">
    <property type="entry name" value="WD40_rpt"/>
</dbReference>
<dbReference type="InterPro" id="IPR036322">
    <property type="entry name" value="WD40_repeat_dom_sf"/>
</dbReference>